<name>A0ABT9ECJ6_9PROT</name>
<dbReference type="CDD" id="cd05233">
    <property type="entry name" value="SDR_c"/>
    <property type="match status" value="1"/>
</dbReference>
<dbReference type="Gene3D" id="3.40.50.720">
    <property type="entry name" value="NAD(P)-binding Rossmann-like Domain"/>
    <property type="match status" value="1"/>
</dbReference>
<organism evidence="3 4">
    <name type="scientific">Paracraurococcus lichenis</name>
    <dbReference type="NCBI Taxonomy" id="3064888"/>
    <lineage>
        <taxon>Bacteria</taxon>
        <taxon>Pseudomonadati</taxon>
        <taxon>Pseudomonadota</taxon>
        <taxon>Alphaproteobacteria</taxon>
        <taxon>Acetobacterales</taxon>
        <taxon>Roseomonadaceae</taxon>
        <taxon>Paracraurococcus</taxon>
    </lineage>
</organism>
<evidence type="ECO:0000313" key="4">
    <source>
        <dbReference type="Proteomes" id="UP001243009"/>
    </source>
</evidence>
<dbReference type="RefSeq" id="WP_305108549.1">
    <property type="nucleotide sequence ID" value="NZ_JAUTWS010000112.1"/>
</dbReference>
<protein>
    <submittedName>
        <fullName evidence="3">SDR family oxidoreductase</fullName>
    </submittedName>
</protein>
<dbReference type="PANTHER" id="PTHR42760:SF133">
    <property type="entry name" value="3-OXOACYL-[ACYL-CARRIER-PROTEIN] REDUCTASE"/>
    <property type="match status" value="1"/>
</dbReference>
<proteinExistence type="inferred from homology"/>
<evidence type="ECO:0000256" key="1">
    <source>
        <dbReference type="ARBA" id="ARBA00006484"/>
    </source>
</evidence>
<keyword evidence="4" id="KW-1185">Reference proteome</keyword>
<keyword evidence="2" id="KW-0560">Oxidoreductase</keyword>
<dbReference type="PRINTS" id="PR00080">
    <property type="entry name" value="SDRFAMILY"/>
</dbReference>
<dbReference type="PRINTS" id="PR00081">
    <property type="entry name" value="GDHRDH"/>
</dbReference>
<accession>A0ABT9ECJ6</accession>
<dbReference type="EMBL" id="JAUTWS010000112">
    <property type="protein sequence ID" value="MDO9713693.1"/>
    <property type="molecule type" value="Genomic_DNA"/>
</dbReference>
<sequence length="252" mass="26037">MAFDFGGKRVVVAGASRGIGRAIALSFARAGAGVSICARGAEDLARAHSEIAANGHPTHSSVCDLADRDAIFHYVEEAASALGGIDVLVNNASAFGAKDDEEGWAGGVSVDLMATVRAGHAARAFLERGDHPCIINISSVASLRCGAPRPAYAAMKAAVNNYTVSLAGVLAPRGIRVNAIAPGSVEFPGGRWERARLNGSPLYQAIRASIPFGRMGEPEEIADAALFLASPYARWITGQVIAVDGGENLQGL</sequence>
<evidence type="ECO:0000313" key="3">
    <source>
        <dbReference type="EMBL" id="MDO9713693.1"/>
    </source>
</evidence>
<gene>
    <name evidence="3" type="ORF">Q7A36_35605</name>
</gene>
<evidence type="ECO:0000256" key="2">
    <source>
        <dbReference type="ARBA" id="ARBA00023002"/>
    </source>
</evidence>
<comment type="similarity">
    <text evidence="1">Belongs to the short-chain dehydrogenases/reductases (SDR) family.</text>
</comment>
<reference evidence="3 4" key="1">
    <citation type="submission" date="2023-08" db="EMBL/GenBank/DDBJ databases">
        <title>The draft genome sequence of Paracraurococcus sp. LOR1-02.</title>
        <authorList>
            <person name="Kingkaew E."/>
            <person name="Tanasupawat S."/>
        </authorList>
    </citation>
    <scope>NUCLEOTIDE SEQUENCE [LARGE SCALE GENOMIC DNA]</scope>
    <source>
        <strain evidence="3 4">LOR1-02</strain>
    </source>
</reference>
<dbReference type="InterPro" id="IPR002347">
    <property type="entry name" value="SDR_fam"/>
</dbReference>
<comment type="caution">
    <text evidence="3">The sequence shown here is derived from an EMBL/GenBank/DDBJ whole genome shotgun (WGS) entry which is preliminary data.</text>
</comment>
<dbReference type="InterPro" id="IPR036291">
    <property type="entry name" value="NAD(P)-bd_dom_sf"/>
</dbReference>
<dbReference type="SUPFAM" id="SSF51735">
    <property type="entry name" value="NAD(P)-binding Rossmann-fold domains"/>
    <property type="match status" value="1"/>
</dbReference>
<dbReference type="PANTHER" id="PTHR42760">
    <property type="entry name" value="SHORT-CHAIN DEHYDROGENASES/REDUCTASES FAMILY MEMBER"/>
    <property type="match status" value="1"/>
</dbReference>
<dbReference type="Pfam" id="PF13561">
    <property type="entry name" value="adh_short_C2"/>
    <property type="match status" value="1"/>
</dbReference>
<dbReference type="Proteomes" id="UP001243009">
    <property type="component" value="Unassembled WGS sequence"/>
</dbReference>